<feature type="compositionally biased region" description="Polar residues" evidence="6">
    <location>
        <begin position="1540"/>
        <end position="1559"/>
    </location>
</feature>
<feature type="compositionally biased region" description="Basic and acidic residues" evidence="6">
    <location>
        <begin position="1371"/>
        <end position="1380"/>
    </location>
</feature>
<feature type="region of interest" description="Disordered" evidence="6">
    <location>
        <begin position="1371"/>
        <end position="1402"/>
    </location>
</feature>
<feature type="transmembrane region" description="Helical" evidence="7">
    <location>
        <begin position="274"/>
        <end position="291"/>
    </location>
</feature>
<dbReference type="InterPro" id="IPR052430">
    <property type="entry name" value="IVT-Associated"/>
</dbReference>
<feature type="compositionally biased region" description="Gly residues" evidence="6">
    <location>
        <begin position="611"/>
        <end position="621"/>
    </location>
</feature>
<feature type="transmembrane region" description="Helical" evidence="7">
    <location>
        <begin position="328"/>
        <end position="351"/>
    </location>
</feature>
<name>A0A9P6Q827_9FUNG</name>
<dbReference type="PANTHER" id="PTHR47804">
    <property type="entry name" value="60S RIBOSOMAL PROTEIN L19"/>
    <property type="match status" value="1"/>
</dbReference>
<comment type="caution">
    <text evidence="9">The sequence shown here is derived from an EMBL/GenBank/DDBJ whole genome shotgun (WGS) entry which is preliminary data.</text>
</comment>
<dbReference type="GO" id="GO:0016020">
    <property type="term" value="C:membrane"/>
    <property type="evidence" value="ECO:0007669"/>
    <property type="project" value="UniProtKB-SubCell"/>
</dbReference>
<evidence type="ECO:0000256" key="4">
    <source>
        <dbReference type="ARBA" id="ARBA00023136"/>
    </source>
</evidence>
<feature type="compositionally biased region" description="Low complexity" evidence="6">
    <location>
        <begin position="1112"/>
        <end position="1124"/>
    </location>
</feature>
<feature type="compositionally biased region" description="Basic and acidic residues" evidence="6">
    <location>
        <begin position="556"/>
        <end position="576"/>
    </location>
</feature>
<feature type="coiled-coil region" evidence="5">
    <location>
        <begin position="859"/>
        <end position="911"/>
    </location>
</feature>
<evidence type="ECO:0000256" key="3">
    <source>
        <dbReference type="ARBA" id="ARBA00022989"/>
    </source>
</evidence>
<feature type="transmembrane region" description="Helical" evidence="7">
    <location>
        <begin position="191"/>
        <end position="211"/>
    </location>
</feature>
<feature type="transmembrane region" description="Helical" evidence="7">
    <location>
        <begin position="1786"/>
        <end position="1803"/>
    </location>
</feature>
<feature type="transmembrane region" description="Helical" evidence="7">
    <location>
        <begin position="1760"/>
        <end position="1779"/>
    </location>
</feature>
<keyword evidence="2 7" id="KW-0812">Transmembrane</keyword>
<feature type="compositionally biased region" description="Basic residues" evidence="6">
    <location>
        <begin position="578"/>
        <end position="589"/>
    </location>
</feature>
<feature type="region of interest" description="Disordered" evidence="6">
    <location>
        <begin position="713"/>
        <end position="735"/>
    </location>
</feature>
<feature type="region of interest" description="Disordered" evidence="6">
    <location>
        <begin position="58"/>
        <end position="106"/>
    </location>
</feature>
<dbReference type="InterPro" id="IPR023244">
    <property type="entry name" value="Brefeldin_A-sensitivity_4"/>
</dbReference>
<feature type="region of interest" description="Disordered" evidence="6">
    <location>
        <begin position="460"/>
        <end position="639"/>
    </location>
</feature>
<feature type="domain" description="Putative ER transporter 6TM N-terminal" evidence="8">
    <location>
        <begin position="277"/>
        <end position="447"/>
    </location>
</feature>
<feature type="transmembrane region" description="Helical" evidence="7">
    <location>
        <begin position="1684"/>
        <end position="1703"/>
    </location>
</feature>
<dbReference type="PRINTS" id="PR02047">
    <property type="entry name" value="BREFELDNASP4"/>
</dbReference>
<feature type="region of interest" description="Disordered" evidence="6">
    <location>
        <begin position="1024"/>
        <end position="1046"/>
    </location>
</feature>
<feature type="region of interest" description="Disordered" evidence="6">
    <location>
        <begin position="1087"/>
        <end position="1124"/>
    </location>
</feature>
<feature type="compositionally biased region" description="Basic and acidic residues" evidence="6">
    <location>
        <begin position="523"/>
        <end position="533"/>
    </location>
</feature>
<gene>
    <name evidence="9" type="ORF">DFQ27_003461</name>
</gene>
<feature type="region of interest" description="Disordered" evidence="6">
    <location>
        <begin position="1501"/>
        <end position="1565"/>
    </location>
</feature>
<dbReference type="Proteomes" id="UP000807716">
    <property type="component" value="Unassembled WGS sequence"/>
</dbReference>
<evidence type="ECO:0000313" key="9">
    <source>
        <dbReference type="EMBL" id="KAG0260563.1"/>
    </source>
</evidence>
<feature type="compositionally biased region" description="Basic and acidic residues" evidence="6">
    <location>
        <begin position="1605"/>
        <end position="1615"/>
    </location>
</feature>
<feature type="transmembrane region" description="Helical" evidence="7">
    <location>
        <begin position="1815"/>
        <end position="1836"/>
    </location>
</feature>
<feature type="region of interest" description="Disordered" evidence="6">
    <location>
        <begin position="122"/>
        <end position="165"/>
    </location>
</feature>
<dbReference type="PANTHER" id="PTHR47804:SF3">
    <property type="entry name" value="PROTEIN BRE4"/>
    <property type="match status" value="1"/>
</dbReference>
<accession>A0A9P6Q827</accession>
<feature type="domain" description="Putative ER transporter 6TM N-terminal" evidence="8">
    <location>
        <begin position="176"/>
        <end position="260"/>
    </location>
</feature>
<keyword evidence="5" id="KW-0175">Coiled coil</keyword>
<sequence>MANHTSALNYNLSSSKDRFLYVGKGHQLHHHSEPSSPFAHPVSLSSGAAASVAALSTSPGLSPYHTHHYHTPSSQKRPSHSRRSSLSYHPGPKASPANGYGEVPDQRQNAGFFNMAIFDPSPDHSRSARSSIDHFSHNQSSIRSTSRPPSIESINSSNSVPLTPPPPPPPPFYRRFLNHFSHRVIKRHLKFAAAFYLTSLLALIPHVATALGPTPYLANVTVVFMHPARTVGSMLEATFFSVIGAILAALWIIPCEIAVAKYNRSYMTPDGDSAAWAIEAAWFFLGVWAMTTAKSRYAKLNCASIMFTIAGIFAFTKNTKAITFNPNFFLSLIGPMTIGVFVSLAVCIVFWPETASQGLGRAFNESLDSSRELLNLCTRSFLLNHKAIALPKSALEKAQAEVRQAQKKLYNAYRETRYEVTYSRADPADYKEVRLMVAAMMRHLGSMSLVVQNERLLLLGNPDRDDDDLNTASGDSMSERWHSEGSCCSDSDCAFSDSGSSNDSDSDDDLPVRDNRRRKPGKRPHDDPEHEANDYFGNIIPAAPTTASATASADAARGHHDTLDSTPPTRDHEPHQYRPGKRHHHHRRTNHAESSSGDMLSSVAHDSSLRGSGGNGGGGGSSSRYGTKSCPKSFQRHRTSAAELRRIRQLLHRAENSTAALLNERQENQRRLRQQQEEQLAQITQIFQNSGFATAPPSPGGRRISIYKQYRAHKRKKGKGKEKVPMADGSNSSASSLMDDSYFGAMGMTPIIRSTVTSPASSRPSSIYEESNLDTVKSFKSLFSVRSDNRRFKPDRRPTSLRGFKMGKSRKGKKSGSDDYDRSGYSSPADHGPGIPIDFTRTAPSTLGGPLTEGGFDRRQLAKAALAFHKKELKRLSLERKRISREEKVLKRKVEEEKKKKAEAAEAAETDALPPKEVTFGDRKLFMSFLDIVREPLQRLSESCSKVMVAMEKEIVSGLNVENDRLERIRRKNTQRAAALKAAEAMMASEQATADGHTAGAPAPGPAGILRQPTMLLKRAISFGHKSGKGQDPSLNSDEATSSNTANKTTAAGALNAKHGRWNAVRSLVGLRRRSLTATEEIEYANALNRKTEGNEAGAKERSPAQHKEKGTPTTPTTHQPPQQQFTLSAGLEPDTDAEFILPADMTYVEFLTQELENFDVAEADGLRNLVSAHPTLDIGPREEMFLIFFFLFALREIARELLQLGRYVEEMDAKWKEEKRGRQLWWPKVVGNFWQWFAWGSYAQIKTNEGYGSLTVNMTKNLEHRELPRTIEEEKAVVVAKAKAAKEKAEQEKKRQEAEEAALVLPPLRRSATFSAIVHRRGQPVMDIEMGTMEPPERTPRTILRKWPAYKEGGQRRHGTFFGFELPKRGRSQDRYQRHERSRRQSMGDYVGSKERSRVGVGSPRYADRILMDEPLEIVDDTSHKADSLSEQPKASAEREFVRPKSPTTVNKYTVAEIPSFASLQLHRSEAQGQSKGVGPLSPVQLQYPGAILSPIMESQKPFSTAPPSIMDGALSPRSHPDVVSPGGLRIVGMDELSEPTTTLSTHEQASVGTTHTGDPSVVHWRGEDDSIQRAIEGQEREIGVEIGDIDEASSDSSEDDDPRPDISRRPSQRVVDRVFRNRGSKSTTATTQLRKAQKQHVQEQLPRQEAPRKIFVQVQKPKTWRYKTWESLQFFKSQDFRFGLKMAMAQTFIGLWAWLNWSNRALATDRGQWAMMTVMAVLSPTVGATFSVCAMRIAGTLAGTLWALLTYLAHPMDPYVICAMMLVVVFASTFLILETAHPKLGIIMVLSYSSITFIMYEGHSADTVYEVCYQRAITVIIGIIISVIMNSLLWPITARRELRKEIALLIGRQGVLFAELVNKFLLEDPAQQGAHSCCERDVDIQKTFSRERSMEDQAGNDSGIDGGYDSGDRRVAFTTPASGIRSAPTSTKGSSTNSKEFQMFEEADVADIDPDRLAFQHVEHQLQTKLIKILQLLELSESEPRLKGKFPVSLYQKIIQCCQNILDRLVSMRMAAQLLSPEVRELVTGPMNYYRRDMVGLILVLVKFGSRILSSWMS</sequence>
<evidence type="ECO:0000256" key="6">
    <source>
        <dbReference type="SAM" id="MobiDB-lite"/>
    </source>
</evidence>
<reference evidence="9" key="1">
    <citation type="journal article" date="2020" name="Fungal Divers.">
        <title>Resolving the Mortierellaceae phylogeny through synthesis of multi-gene phylogenetics and phylogenomics.</title>
        <authorList>
            <person name="Vandepol N."/>
            <person name="Liber J."/>
            <person name="Desiro A."/>
            <person name="Na H."/>
            <person name="Kennedy M."/>
            <person name="Barry K."/>
            <person name="Grigoriev I.V."/>
            <person name="Miller A.N."/>
            <person name="O'Donnell K."/>
            <person name="Stajich J.E."/>
            <person name="Bonito G."/>
        </authorList>
    </citation>
    <scope>NUCLEOTIDE SEQUENCE</scope>
    <source>
        <strain evidence="9">BC1065</strain>
    </source>
</reference>
<evidence type="ECO:0000256" key="5">
    <source>
        <dbReference type="SAM" id="Coils"/>
    </source>
</evidence>
<dbReference type="InterPro" id="IPR020966">
    <property type="entry name" value="ALMT"/>
</dbReference>
<dbReference type="Pfam" id="PF10337">
    <property type="entry name" value="ArAE_2_N"/>
    <property type="match status" value="2"/>
</dbReference>
<dbReference type="OrthoDB" id="1924968at2759"/>
<feature type="compositionally biased region" description="Basic and acidic residues" evidence="6">
    <location>
        <begin position="122"/>
        <end position="136"/>
    </location>
</feature>
<protein>
    <recommendedName>
        <fullName evidence="8">Putative ER transporter 6TM N-terminal domain-containing protein</fullName>
    </recommendedName>
</protein>
<evidence type="ECO:0000256" key="7">
    <source>
        <dbReference type="SAM" id="Phobius"/>
    </source>
</evidence>
<feature type="transmembrane region" description="Helical" evidence="7">
    <location>
        <begin position="1715"/>
        <end position="1740"/>
    </location>
</feature>
<dbReference type="EMBL" id="JAAAJB010000244">
    <property type="protein sequence ID" value="KAG0260563.1"/>
    <property type="molecule type" value="Genomic_DNA"/>
</dbReference>
<evidence type="ECO:0000313" key="10">
    <source>
        <dbReference type="Proteomes" id="UP000807716"/>
    </source>
</evidence>
<feature type="coiled-coil region" evidence="5">
    <location>
        <begin position="644"/>
        <end position="682"/>
    </location>
</feature>
<keyword evidence="4 7" id="KW-0472">Membrane</keyword>
<feature type="region of interest" description="Disordered" evidence="6">
    <location>
        <begin position="790"/>
        <end position="851"/>
    </location>
</feature>
<feature type="transmembrane region" description="Helical" evidence="7">
    <location>
        <begin position="297"/>
        <end position="316"/>
    </location>
</feature>
<dbReference type="InterPro" id="IPR018823">
    <property type="entry name" value="ArAE_2_N"/>
</dbReference>
<feature type="region of interest" description="Disordered" evidence="6">
    <location>
        <begin position="1891"/>
        <end position="1941"/>
    </location>
</feature>
<feature type="compositionally biased region" description="Low complexity" evidence="6">
    <location>
        <begin position="541"/>
        <end position="555"/>
    </location>
</feature>
<feature type="compositionally biased region" description="Basic residues" evidence="6">
    <location>
        <begin position="805"/>
        <end position="814"/>
    </location>
</feature>
<proteinExistence type="predicted"/>
<comment type="subcellular location">
    <subcellularLocation>
        <location evidence="1">Membrane</location>
        <topology evidence="1">Multi-pass membrane protein</topology>
    </subcellularLocation>
</comment>
<feature type="compositionally biased region" description="Acidic residues" evidence="6">
    <location>
        <begin position="1589"/>
        <end position="1604"/>
    </location>
</feature>
<evidence type="ECO:0000256" key="2">
    <source>
        <dbReference type="ARBA" id="ARBA00022692"/>
    </source>
</evidence>
<evidence type="ECO:0000259" key="8">
    <source>
        <dbReference type="Pfam" id="PF10337"/>
    </source>
</evidence>
<feature type="compositionally biased region" description="Basic and acidic residues" evidence="6">
    <location>
        <begin position="1090"/>
        <end position="1111"/>
    </location>
</feature>
<feature type="region of interest" description="Disordered" evidence="6">
    <location>
        <begin position="1578"/>
        <end position="1615"/>
    </location>
</feature>
<feature type="region of interest" description="Disordered" evidence="6">
    <location>
        <begin position="1424"/>
        <end position="1446"/>
    </location>
</feature>
<feature type="compositionally biased region" description="Low complexity" evidence="6">
    <location>
        <begin position="486"/>
        <end position="503"/>
    </location>
</feature>
<keyword evidence="3 7" id="KW-1133">Transmembrane helix</keyword>
<dbReference type="GO" id="GO:0015743">
    <property type="term" value="P:malate transport"/>
    <property type="evidence" value="ECO:0007669"/>
    <property type="project" value="InterPro"/>
</dbReference>
<dbReference type="Pfam" id="PF11744">
    <property type="entry name" value="ALMT"/>
    <property type="match status" value="1"/>
</dbReference>
<feature type="compositionally biased region" description="Polar residues" evidence="6">
    <location>
        <begin position="1929"/>
        <end position="1941"/>
    </location>
</feature>
<feature type="compositionally biased region" description="Low complexity" evidence="6">
    <location>
        <begin position="140"/>
        <end position="159"/>
    </location>
</feature>
<evidence type="ECO:0000256" key="1">
    <source>
        <dbReference type="ARBA" id="ARBA00004141"/>
    </source>
</evidence>
<organism evidence="9 10">
    <name type="scientific">Actinomortierella ambigua</name>
    <dbReference type="NCBI Taxonomy" id="1343610"/>
    <lineage>
        <taxon>Eukaryota</taxon>
        <taxon>Fungi</taxon>
        <taxon>Fungi incertae sedis</taxon>
        <taxon>Mucoromycota</taxon>
        <taxon>Mortierellomycotina</taxon>
        <taxon>Mortierellomycetes</taxon>
        <taxon>Mortierellales</taxon>
        <taxon>Mortierellaceae</taxon>
        <taxon>Actinomortierella</taxon>
    </lineage>
</organism>
<feature type="transmembrane region" description="Helical" evidence="7">
    <location>
        <begin position="231"/>
        <end position="253"/>
    </location>
</feature>
<keyword evidence="10" id="KW-1185">Reference proteome</keyword>